<dbReference type="EMBL" id="CAJSLV010000080">
    <property type="protein sequence ID" value="CAG6396898.1"/>
    <property type="molecule type" value="Genomic_DNA"/>
</dbReference>
<evidence type="ECO:0000313" key="1">
    <source>
        <dbReference type="EMBL" id="CAG6396898.1"/>
    </source>
</evidence>
<sequence length="457" mass="48943">MRKEPNHRLAAVMAEAGATNKGLARRVRDVALRHGAHVGTTHVAVQRWLDGSGIQAETAAYVAEALGSKLGRRITPRDVGFYVATVSPLPVGTSYAASLGEALGILDGLTQLRPEDEPPGAELLAEGEVNSAVLSWLVSRPDGLPTEATGSRRIGMRDVAAVRTAAEMFMRLDFLYGGGHGHKALRHYFRHEVLPLLSASYSERVGTALFGAATEIAQLLAWTAYDSGNHNLADRYLLSTLRLTQVTGDRMMGSRILANMSHQANYLGQAPKAARLARAAVEGGSNGRATARAMALFAAHEARALSTAGDSKGAHRAMGEAERHLGGAGAGQDPEWLAYMDEAELVGEFCHCFRDLGDSTQSVAYAEQAVALTDPKYARTLGFCRMVLAQSQLLDGQLEAAVTTAGLAVTEGDALQSARFQRYVTDFQREVSPHMTNPAVQQFNEHVRIALAGLDDE</sequence>
<reference evidence="1" key="1">
    <citation type="submission" date="2021-05" db="EMBL/GenBank/DDBJ databases">
        <authorList>
            <person name="Arsene-Ploetze F."/>
        </authorList>
    </citation>
    <scope>NUCLEOTIDE SEQUENCE</scope>
    <source>
        <strain evidence="1">DSM 42138</strain>
    </source>
</reference>
<evidence type="ECO:0000313" key="2">
    <source>
        <dbReference type="Proteomes" id="UP001152519"/>
    </source>
</evidence>
<accession>A0A9W4EA36</accession>
<comment type="caution">
    <text evidence="1">The sequence shown here is derived from an EMBL/GenBank/DDBJ whole genome shotgun (WGS) entry which is preliminary data.</text>
</comment>
<dbReference type="RefSeq" id="WP_251496059.1">
    <property type="nucleotide sequence ID" value="NZ_CAJSLV010000080.1"/>
</dbReference>
<gene>
    <name evidence="1" type="ORF">SCOCK_490011</name>
</gene>
<proteinExistence type="predicted"/>
<protein>
    <submittedName>
        <fullName evidence="1">Sporulation protein</fullName>
    </submittedName>
</protein>
<dbReference type="AlphaFoldDB" id="A0A9W4EA36"/>
<name>A0A9W4EA36_9ACTN</name>
<keyword evidence="2" id="KW-1185">Reference proteome</keyword>
<dbReference type="Proteomes" id="UP001152519">
    <property type="component" value="Unassembled WGS sequence"/>
</dbReference>
<organism evidence="1 2">
    <name type="scientific">Actinacidiphila cocklensis</name>
    <dbReference type="NCBI Taxonomy" id="887465"/>
    <lineage>
        <taxon>Bacteria</taxon>
        <taxon>Bacillati</taxon>
        <taxon>Actinomycetota</taxon>
        <taxon>Actinomycetes</taxon>
        <taxon>Kitasatosporales</taxon>
        <taxon>Streptomycetaceae</taxon>
        <taxon>Actinacidiphila</taxon>
    </lineage>
</organism>